<accession>A0A0B7IX10</accession>
<evidence type="ECO:0008006" key="3">
    <source>
        <dbReference type="Google" id="ProtNLM"/>
    </source>
</evidence>
<dbReference type="EMBL" id="LN794158">
    <property type="protein sequence ID" value="CEN55608.1"/>
    <property type="molecule type" value="Genomic_DNA"/>
</dbReference>
<evidence type="ECO:0000313" key="2">
    <source>
        <dbReference type="Proteomes" id="UP000056322"/>
    </source>
</evidence>
<dbReference type="InterPro" id="IPR011990">
    <property type="entry name" value="TPR-like_helical_dom_sf"/>
</dbReference>
<dbReference type="Gene3D" id="1.25.40.10">
    <property type="entry name" value="Tetratricopeptide repeat domain"/>
    <property type="match status" value="1"/>
</dbReference>
<dbReference type="Proteomes" id="UP000056322">
    <property type="component" value="Chromosome 1"/>
</dbReference>
<dbReference type="OrthoDB" id="8535595at2"/>
<dbReference type="STRING" id="1581680.BN1209_0563"/>
<protein>
    <recommendedName>
        <fullName evidence="3">MxaK protein</fullName>
    </recommendedName>
</protein>
<dbReference type="SUPFAM" id="SSF48452">
    <property type="entry name" value="TPR-like"/>
    <property type="match status" value="1"/>
</dbReference>
<dbReference type="KEGG" id="mbac:BN1209_0563"/>
<proteinExistence type="predicted"/>
<sequence>MTLNIFKILSVKKLIWIFSIIALASTVGAGYQLNRIMQINAFNHAILNAKSPKTDMQSFEAKFATAYWLAKNERYKESTLLYTQLLERANTAQKEAIQHNLGTIFFLRGLAINGTNMAVGKETEYLLRQAKTLYQQAVRLDNTHWDARHNLDRLILLLPGTPTPGVGESDSPGLIMGNIPVGLP</sequence>
<gene>
    <name evidence="1" type="ORF">BN1209_0563</name>
</gene>
<organism evidence="1 2">
    <name type="scientific">Candidatus Methylopumilus turicensis</name>
    <dbReference type="NCBI Taxonomy" id="1581680"/>
    <lineage>
        <taxon>Bacteria</taxon>
        <taxon>Pseudomonadati</taxon>
        <taxon>Pseudomonadota</taxon>
        <taxon>Betaproteobacteria</taxon>
        <taxon>Nitrosomonadales</taxon>
        <taxon>Methylophilaceae</taxon>
        <taxon>Candidatus Methylopumilus</taxon>
    </lineage>
</organism>
<reference evidence="2" key="1">
    <citation type="submission" date="2014-12" db="EMBL/GenBank/DDBJ databases">
        <authorList>
            <person name="Salcher M.M."/>
        </authorList>
    </citation>
    <scope>NUCLEOTIDE SEQUENCE [LARGE SCALE GENOMIC DNA]</scope>
    <source>
        <strain evidence="2">MMS-10A-171</strain>
    </source>
</reference>
<dbReference type="RefSeq" id="WP_045750854.1">
    <property type="nucleotide sequence ID" value="NZ_LN794158.1"/>
</dbReference>
<evidence type="ECO:0000313" key="1">
    <source>
        <dbReference type="EMBL" id="CEN55608.1"/>
    </source>
</evidence>
<dbReference type="AlphaFoldDB" id="A0A0B7IX10"/>
<dbReference type="HOGENOM" id="CLU_125930_0_0_4"/>
<keyword evidence="2" id="KW-1185">Reference proteome</keyword>
<name>A0A0B7IX10_9PROT</name>